<organism evidence="2 3">
    <name type="scientific">Acrocarpospora corrugata</name>
    <dbReference type="NCBI Taxonomy" id="35763"/>
    <lineage>
        <taxon>Bacteria</taxon>
        <taxon>Bacillati</taxon>
        <taxon>Actinomycetota</taxon>
        <taxon>Actinomycetes</taxon>
        <taxon>Streptosporangiales</taxon>
        <taxon>Streptosporangiaceae</taxon>
        <taxon>Acrocarpospora</taxon>
    </lineage>
</organism>
<dbReference type="Pfam" id="PF04471">
    <property type="entry name" value="Mrr_cat"/>
    <property type="match status" value="1"/>
</dbReference>
<dbReference type="GO" id="GO:0009307">
    <property type="term" value="P:DNA restriction-modification system"/>
    <property type="evidence" value="ECO:0007669"/>
    <property type="project" value="InterPro"/>
</dbReference>
<dbReference type="Gene3D" id="3.40.1350.10">
    <property type="match status" value="1"/>
</dbReference>
<reference evidence="2 3" key="1">
    <citation type="submission" date="2019-10" db="EMBL/GenBank/DDBJ databases">
        <title>Whole genome shotgun sequence of Acrocarpospora corrugata NBRC 13972.</title>
        <authorList>
            <person name="Ichikawa N."/>
            <person name="Kimura A."/>
            <person name="Kitahashi Y."/>
            <person name="Komaki H."/>
            <person name="Oguchi A."/>
        </authorList>
    </citation>
    <scope>NUCLEOTIDE SEQUENCE [LARGE SCALE GENOMIC DNA]</scope>
    <source>
        <strain evidence="2 3">NBRC 13972</strain>
    </source>
</reference>
<dbReference type="Proteomes" id="UP000334990">
    <property type="component" value="Unassembled WGS sequence"/>
</dbReference>
<keyword evidence="3" id="KW-1185">Reference proteome</keyword>
<evidence type="ECO:0000313" key="2">
    <source>
        <dbReference type="EMBL" id="GES03424.1"/>
    </source>
</evidence>
<comment type="caution">
    <text evidence="2">The sequence shown here is derived from an EMBL/GenBank/DDBJ whole genome shotgun (WGS) entry which is preliminary data.</text>
</comment>
<proteinExistence type="predicted"/>
<gene>
    <name evidence="2" type="ORF">Acor_54900</name>
</gene>
<dbReference type="InterPro" id="IPR007560">
    <property type="entry name" value="Restrct_endonuc_IV_Mrr"/>
</dbReference>
<dbReference type="GO" id="GO:0003677">
    <property type="term" value="F:DNA binding"/>
    <property type="evidence" value="ECO:0007669"/>
    <property type="project" value="InterPro"/>
</dbReference>
<evidence type="ECO:0000259" key="1">
    <source>
        <dbReference type="Pfam" id="PF04471"/>
    </source>
</evidence>
<protein>
    <recommendedName>
        <fullName evidence="1">Restriction endonuclease type IV Mrr domain-containing protein</fullName>
    </recommendedName>
</protein>
<dbReference type="InterPro" id="IPR011856">
    <property type="entry name" value="tRNA_endonuc-like_dom_sf"/>
</dbReference>
<dbReference type="GO" id="GO:0004519">
    <property type="term" value="F:endonuclease activity"/>
    <property type="evidence" value="ECO:0007669"/>
    <property type="project" value="InterPro"/>
</dbReference>
<accession>A0A5M3W3S3</accession>
<dbReference type="EMBL" id="BLAD01000068">
    <property type="protein sequence ID" value="GES03424.1"/>
    <property type="molecule type" value="Genomic_DNA"/>
</dbReference>
<sequence length="69" mass="7292">MGSRELQTFGGTFQIVHGAHLGVVVTTSTFTKAALAYAAQADIRTYDKTALAAWASATGPAPWNWPLTP</sequence>
<feature type="domain" description="Restriction endonuclease type IV Mrr" evidence="1">
    <location>
        <begin position="2"/>
        <end position="54"/>
    </location>
</feature>
<evidence type="ECO:0000313" key="3">
    <source>
        <dbReference type="Proteomes" id="UP000334990"/>
    </source>
</evidence>
<name>A0A5M3W3S3_9ACTN</name>
<dbReference type="RefSeq" id="WP_218034509.1">
    <property type="nucleotide sequence ID" value="NZ_BAAABN010000068.1"/>
</dbReference>
<dbReference type="AlphaFoldDB" id="A0A5M3W3S3"/>